<keyword evidence="8 9" id="KW-0560">Oxidoreductase</keyword>
<dbReference type="Proteomes" id="UP001365542">
    <property type="component" value="Unassembled WGS sequence"/>
</dbReference>
<feature type="binding site" evidence="9">
    <location>
        <begin position="574"/>
        <end position="578"/>
    </location>
    <ligand>
        <name>NADP(+)</name>
        <dbReference type="ChEBI" id="CHEBI:58349"/>
    </ligand>
</feature>
<dbReference type="Gene3D" id="2.40.30.10">
    <property type="entry name" value="Translation factors"/>
    <property type="match status" value="2"/>
</dbReference>
<dbReference type="InterPro" id="IPR039261">
    <property type="entry name" value="FNR_nucleotide-bd"/>
</dbReference>
<dbReference type="GO" id="GO:0005739">
    <property type="term" value="C:mitochondrion"/>
    <property type="evidence" value="ECO:0007669"/>
    <property type="project" value="UniProtKB-SubCell"/>
</dbReference>
<evidence type="ECO:0000256" key="2">
    <source>
        <dbReference type="ARBA" id="ARBA00001974"/>
    </source>
</evidence>
<protein>
    <recommendedName>
        <fullName evidence="9">NADPH-dependent diflavin oxidoreductase 1</fullName>
        <ecNumber evidence="9">1.18.1.-</ecNumber>
    </recommendedName>
    <alternativeName>
        <fullName evidence="9">NADPH-dependent FMN and FAD-containing oxidoreductase</fullName>
    </alternativeName>
</protein>
<dbReference type="GO" id="GO:0050660">
    <property type="term" value="F:flavin adenine dinucleotide binding"/>
    <property type="evidence" value="ECO:0007669"/>
    <property type="project" value="UniProtKB-UniRule"/>
</dbReference>
<dbReference type="InterPro" id="IPR029039">
    <property type="entry name" value="Flavoprotein-like_sf"/>
</dbReference>
<dbReference type="PANTHER" id="PTHR19384">
    <property type="entry name" value="NITRIC OXIDE SYNTHASE-RELATED"/>
    <property type="match status" value="1"/>
</dbReference>
<keyword evidence="5 9" id="KW-0288">FMN</keyword>
<dbReference type="InterPro" id="IPR028879">
    <property type="entry name" value="NDOR1"/>
</dbReference>
<comment type="function">
    <text evidence="9">NADPH-dependent reductase which is a central component of the cytosolic iron-sulfur (Fe-S) protein assembly (CIA) machinery. Transfers electrons from NADPH via its FAD and FMN prosthetic groups to the [2Fe-2S] cluster of DRE2, another key component of the CIA machinery. In turn, this reduced cluster provides electrons for assembly of cytosolic iron-sulfur cluster proteins. Positively controls H(2)O(2)-induced cell death.</text>
</comment>
<dbReference type="InterPro" id="IPR001433">
    <property type="entry name" value="OxRdtase_FAD/NAD-bd"/>
</dbReference>
<comment type="catalytic activity">
    <reaction evidence="9">
        <text>2 oxidized [2Fe-2S]-[protein] + NADPH = 2 reduced [2Fe-2S]-[protein] + NADP(+) + H(+)</text>
        <dbReference type="Rhea" id="RHEA:67716"/>
        <dbReference type="Rhea" id="RHEA-COMP:17327"/>
        <dbReference type="Rhea" id="RHEA-COMP:17328"/>
        <dbReference type="ChEBI" id="CHEBI:15378"/>
        <dbReference type="ChEBI" id="CHEBI:33737"/>
        <dbReference type="ChEBI" id="CHEBI:33738"/>
        <dbReference type="ChEBI" id="CHEBI:57783"/>
        <dbReference type="ChEBI" id="CHEBI:58349"/>
    </reaction>
</comment>
<dbReference type="PRINTS" id="PR00371">
    <property type="entry name" value="FPNCR"/>
</dbReference>
<feature type="domain" description="Flavodoxin-like" evidence="11">
    <location>
        <begin position="6"/>
        <end position="150"/>
    </location>
</feature>
<evidence type="ECO:0000259" key="12">
    <source>
        <dbReference type="PROSITE" id="PS51384"/>
    </source>
</evidence>
<comment type="subunit">
    <text evidence="9">Interacts with DRE2; as part of the cytosolic iron-sulfur (Fe-S) protein assembly (CIA) machinery.</text>
</comment>
<proteinExistence type="inferred from homology"/>
<evidence type="ECO:0000259" key="11">
    <source>
        <dbReference type="PROSITE" id="PS50902"/>
    </source>
</evidence>
<evidence type="ECO:0000256" key="4">
    <source>
        <dbReference type="ARBA" id="ARBA00022630"/>
    </source>
</evidence>
<dbReference type="AlphaFoldDB" id="A0AAV9X2N1"/>
<comment type="caution">
    <text evidence="13">The sequence shown here is derived from an EMBL/GenBank/DDBJ whole genome shotgun (WGS) entry which is preliminary data.</text>
</comment>
<dbReference type="InterPro" id="IPR001226">
    <property type="entry name" value="Flavodoxin_CS"/>
</dbReference>
<dbReference type="InterPro" id="IPR017938">
    <property type="entry name" value="Riboflavin_synthase-like_b-brl"/>
</dbReference>
<feature type="region of interest" description="Disordered" evidence="10">
    <location>
        <begin position="386"/>
        <end position="424"/>
    </location>
</feature>
<dbReference type="InterPro" id="IPR008254">
    <property type="entry name" value="Flavodoxin/NO_synth"/>
</dbReference>
<feature type="domain" description="FAD-binding FR-type" evidence="12">
    <location>
        <begin position="202"/>
        <end position="485"/>
    </location>
</feature>
<evidence type="ECO:0000256" key="9">
    <source>
        <dbReference type="HAMAP-Rule" id="MF_03178"/>
    </source>
</evidence>
<dbReference type="GO" id="GO:0160246">
    <property type="term" value="F:NADPH-iron-sulfur [2Fe-2S] protein oxidoreductase activity"/>
    <property type="evidence" value="ECO:0007669"/>
    <property type="project" value="InterPro"/>
</dbReference>
<dbReference type="GO" id="GO:0005829">
    <property type="term" value="C:cytosol"/>
    <property type="evidence" value="ECO:0007669"/>
    <property type="project" value="TreeGrafter"/>
</dbReference>
<evidence type="ECO:0000256" key="3">
    <source>
        <dbReference type="ARBA" id="ARBA00022490"/>
    </source>
</evidence>
<dbReference type="PANTHER" id="PTHR19384:SF10">
    <property type="entry name" value="NADPH-DEPENDENT DIFLAVIN OXIDOREDUCTASE 1"/>
    <property type="match status" value="1"/>
</dbReference>
<gene>
    <name evidence="9 13" type="primary">TAH18</name>
    <name evidence="13" type="ORF">TWF694_002645</name>
</gene>
<feature type="binding site" evidence="9">
    <location>
        <position position="499"/>
    </location>
    <ligand>
        <name>NADP(+)</name>
        <dbReference type="ChEBI" id="CHEBI:58349"/>
    </ligand>
</feature>
<dbReference type="InterPro" id="IPR023173">
    <property type="entry name" value="NADPH_Cyt_P450_Rdtase_alpha"/>
</dbReference>
<dbReference type="InterPro" id="IPR001094">
    <property type="entry name" value="Flavdoxin-like"/>
</dbReference>
<dbReference type="Gene3D" id="3.40.50.80">
    <property type="entry name" value="Nucleotide-binding domain of ferredoxin-NADP reductase (FNR) module"/>
    <property type="match status" value="1"/>
</dbReference>
<feature type="binding site" evidence="9">
    <location>
        <position position="346"/>
    </location>
    <ligand>
        <name>FAD</name>
        <dbReference type="ChEBI" id="CHEBI:57692"/>
    </ligand>
</feature>
<organism evidence="13 14">
    <name type="scientific">Orbilia ellipsospora</name>
    <dbReference type="NCBI Taxonomy" id="2528407"/>
    <lineage>
        <taxon>Eukaryota</taxon>
        <taxon>Fungi</taxon>
        <taxon>Dikarya</taxon>
        <taxon>Ascomycota</taxon>
        <taxon>Pezizomycotina</taxon>
        <taxon>Orbiliomycetes</taxon>
        <taxon>Orbiliales</taxon>
        <taxon>Orbiliaceae</taxon>
        <taxon>Orbilia</taxon>
    </lineage>
</organism>
<dbReference type="InterPro" id="IPR001709">
    <property type="entry name" value="Flavoprot_Pyr_Nucl_cyt_Rdtase"/>
</dbReference>
<dbReference type="PROSITE" id="PS51384">
    <property type="entry name" value="FAD_FR"/>
    <property type="match status" value="1"/>
</dbReference>
<comment type="similarity">
    <text evidence="9">In the C-terminal section; belongs to the flavoprotein pyridine nucleotide cytochrome reductase family.</text>
</comment>
<dbReference type="Pfam" id="PF00258">
    <property type="entry name" value="Flavodoxin_1"/>
    <property type="match status" value="1"/>
</dbReference>
<evidence type="ECO:0000256" key="1">
    <source>
        <dbReference type="ARBA" id="ARBA00001917"/>
    </source>
</evidence>
<dbReference type="FunFam" id="3.40.50.80:FF:000030">
    <property type="entry name" value="NADPH-dependent diflavin oxidoreductase 1"/>
    <property type="match status" value="1"/>
</dbReference>
<keyword evidence="4 9" id="KW-0285">Flavoprotein</keyword>
<feature type="binding site" evidence="9">
    <location>
        <begin position="568"/>
        <end position="569"/>
    </location>
    <ligand>
        <name>NADP(+)</name>
        <dbReference type="ChEBI" id="CHEBI:58349"/>
    </ligand>
</feature>
<dbReference type="Pfam" id="PF00175">
    <property type="entry name" value="NAD_binding_1"/>
    <property type="match status" value="1"/>
</dbReference>
<evidence type="ECO:0000256" key="5">
    <source>
        <dbReference type="ARBA" id="ARBA00022643"/>
    </source>
</evidence>
<dbReference type="Gene3D" id="3.40.50.360">
    <property type="match status" value="1"/>
</dbReference>
<feature type="compositionally biased region" description="Basic and acidic residues" evidence="10">
    <location>
        <begin position="407"/>
        <end position="418"/>
    </location>
</feature>
<dbReference type="PROSITE" id="PS00201">
    <property type="entry name" value="FLAVODOXIN"/>
    <property type="match status" value="1"/>
</dbReference>
<comment type="cofactor">
    <cofactor evidence="2 9">
        <name>FAD</name>
        <dbReference type="ChEBI" id="CHEBI:57692"/>
    </cofactor>
</comment>
<dbReference type="HAMAP" id="MF_03178">
    <property type="entry name" value="NDOR1"/>
    <property type="match status" value="1"/>
</dbReference>
<dbReference type="GO" id="GO:0016651">
    <property type="term" value="F:oxidoreductase activity, acting on NAD(P)H"/>
    <property type="evidence" value="ECO:0007669"/>
    <property type="project" value="UniProtKB-UniRule"/>
</dbReference>
<evidence type="ECO:0000313" key="13">
    <source>
        <dbReference type="EMBL" id="KAK6533714.1"/>
    </source>
</evidence>
<feature type="binding site" evidence="9">
    <location>
        <begin position="97"/>
        <end position="106"/>
    </location>
    <ligand>
        <name>FMN</name>
        <dbReference type="ChEBI" id="CHEBI:58210"/>
    </ligand>
</feature>
<dbReference type="FunFam" id="3.40.50.360:FF:000015">
    <property type="entry name" value="NADPH-dependent diflavin oxidoreductase 1"/>
    <property type="match status" value="1"/>
</dbReference>
<dbReference type="GO" id="GO:0005634">
    <property type="term" value="C:nucleus"/>
    <property type="evidence" value="ECO:0007669"/>
    <property type="project" value="UniProtKB-ARBA"/>
</dbReference>
<keyword evidence="6 9" id="KW-0274">FAD</keyword>
<dbReference type="SUPFAM" id="SSF52218">
    <property type="entry name" value="Flavoproteins"/>
    <property type="match status" value="1"/>
</dbReference>
<comment type="caution">
    <text evidence="9">Lacks conserved residue(s) required for the propagation of feature annotation.</text>
</comment>
<dbReference type="GO" id="GO:0016226">
    <property type="term" value="P:iron-sulfur cluster assembly"/>
    <property type="evidence" value="ECO:0007669"/>
    <property type="project" value="UniProtKB-UniRule"/>
</dbReference>
<dbReference type="GO" id="GO:0009055">
    <property type="term" value="F:electron transfer activity"/>
    <property type="evidence" value="ECO:0007669"/>
    <property type="project" value="InterPro"/>
</dbReference>
<sequence>MEDRNITILYASETGTTEDYAQELGRTLERLHFTVRIIEMDLFDPKHLLSIPLAIFMCPTTGQGDMPENMQKFWRFLLRKKLPANLLRNVKFTSFGLGDSTYPKFNWAVRKLHKRLLQLGAQDFYIRGEGDAQHEEGTDGALIPWVESLSSKLLELFPLPADIQPLPSHHLLPPKLTISVDDTKDAYPFTSYASNISLNRGPSSFVVTVDKNDRLTPETHFQDVRLFNFSSSQPLSHAPGDALSILPTNPETVVLEAIEVLNLEINPDQPLLIHQNSPHPILHNFIQPLTLRTLLTHHLDVTAIPRRSFFTFCAAFTDDETHRERLIEFTDPKYAEELWDYTTRPRRSILEVLQEFGSVKIPLAYVVEMIPRIKARLFSIASSKEGYTPSLTSPPPLLESSSQAPENNHHTSEERNVAEQESAVKSATAKTNKYKLDLLIAIVKYRTVIKRIRRGMCTHYLSHLQPGDTLNVTLTRGGLGSSASKISPHTPIIMVGPGTGVAPMRAMIHERIHNIQHHPSPESGLKPGKMLLFFGCRGRELDYYFGDEWSSLEERFGRGVFEVRTAFSREGKEKRYVQNLIKEGKEEVWRLVADLRGAVYVCGSSGRMPQAVREALIEVFEEVGGMKRDEAEAYLLGMEGEGRYRQETW</sequence>
<dbReference type="GO" id="GO:0010181">
    <property type="term" value="F:FMN binding"/>
    <property type="evidence" value="ECO:0007669"/>
    <property type="project" value="UniProtKB-UniRule"/>
</dbReference>
<evidence type="ECO:0000256" key="6">
    <source>
        <dbReference type="ARBA" id="ARBA00022827"/>
    </source>
</evidence>
<dbReference type="InterPro" id="IPR017927">
    <property type="entry name" value="FAD-bd_FR_type"/>
</dbReference>
<reference evidence="13 14" key="1">
    <citation type="submission" date="2019-10" db="EMBL/GenBank/DDBJ databases">
        <authorList>
            <person name="Palmer J.M."/>
        </authorList>
    </citation>
    <scope>NUCLEOTIDE SEQUENCE [LARGE SCALE GENOMIC DNA]</scope>
    <source>
        <strain evidence="13 14">TWF694</strain>
    </source>
</reference>
<dbReference type="SUPFAM" id="SSF52343">
    <property type="entry name" value="Ferredoxin reductase-like, C-terminal NADP-linked domain"/>
    <property type="match status" value="1"/>
</dbReference>
<dbReference type="PROSITE" id="PS50902">
    <property type="entry name" value="FLAVODOXIN_LIKE"/>
    <property type="match status" value="1"/>
</dbReference>
<dbReference type="InterPro" id="IPR003097">
    <property type="entry name" value="CysJ-like_FAD-binding"/>
</dbReference>
<dbReference type="EMBL" id="JAVHJO010000011">
    <property type="protein sequence ID" value="KAK6533714.1"/>
    <property type="molecule type" value="Genomic_DNA"/>
</dbReference>
<evidence type="ECO:0000256" key="10">
    <source>
        <dbReference type="SAM" id="MobiDB-lite"/>
    </source>
</evidence>
<comment type="subcellular location">
    <subcellularLocation>
        <location evidence="9">Cytoplasm</location>
    </subcellularLocation>
    <subcellularLocation>
        <location evidence="9">Mitochondrion</location>
    </subcellularLocation>
    <text evidence="9">Relocalizes to mitochondria after H(2)O(2) exposure.</text>
</comment>
<name>A0AAV9X2N1_9PEZI</name>
<dbReference type="Gene3D" id="1.20.990.10">
    <property type="entry name" value="NADPH-cytochrome p450 Reductase, Chain A, domain 3"/>
    <property type="match status" value="1"/>
</dbReference>
<keyword evidence="9" id="KW-0496">Mitochondrion</keyword>
<evidence type="ECO:0000256" key="7">
    <source>
        <dbReference type="ARBA" id="ARBA00022857"/>
    </source>
</evidence>
<comment type="similarity">
    <text evidence="9">In the N-terminal section; belongs to the flavodoxin family.</text>
</comment>
<feature type="binding site" evidence="9">
    <location>
        <begin position="376"/>
        <end position="379"/>
    </location>
    <ligand>
        <name>FAD</name>
        <dbReference type="ChEBI" id="CHEBI:57692"/>
    </ligand>
</feature>
<feature type="binding site" evidence="9">
    <location>
        <position position="649"/>
    </location>
    <ligand>
        <name>FAD</name>
        <dbReference type="ChEBI" id="CHEBI:57692"/>
    </ligand>
</feature>
<evidence type="ECO:0000256" key="8">
    <source>
        <dbReference type="ARBA" id="ARBA00023002"/>
    </source>
</evidence>
<dbReference type="GO" id="GO:0050661">
    <property type="term" value="F:NADP binding"/>
    <property type="evidence" value="ECO:0007669"/>
    <property type="project" value="UniProtKB-UniRule"/>
</dbReference>
<comment type="cofactor">
    <cofactor evidence="1 9">
        <name>FMN</name>
        <dbReference type="ChEBI" id="CHEBI:58210"/>
    </cofactor>
</comment>
<dbReference type="SUPFAM" id="SSF63380">
    <property type="entry name" value="Riboflavin synthase domain-like"/>
    <property type="match status" value="1"/>
</dbReference>
<dbReference type="EC" id="1.18.1.-" evidence="9"/>
<dbReference type="PRINTS" id="PR00369">
    <property type="entry name" value="FLAVODOXIN"/>
</dbReference>
<keyword evidence="7 9" id="KW-0521">NADP</keyword>
<dbReference type="Pfam" id="PF00667">
    <property type="entry name" value="FAD_binding_1"/>
    <property type="match status" value="1"/>
</dbReference>
<keyword evidence="3 9" id="KW-0963">Cytoplasm</keyword>
<keyword evidence="14" id="KW-1185">Reference proteome</keyword>
<comment type="similarity">
    <text evidence="9">Belongs to the NADPH-dependent diflavin oxidoreductase NDOR1 family.</text>
</comment>
<accession>A0AAV9X2N1</accession>
<evidence type="ECO:0000313" key="14">
    <source>
        <dbReference type="Proteomes" id="UP001365542"/>
    </source>
</evidence>